<feature type="chain" id="PRO_5032464523" evidence="1">
    <location>
        <begin position="21"/>
        <end position="118"/>
    </location>
</feature>
<feature type="signal peptide" evidence="1">
    <location>
        <begin position="1"/>
        <end position="20"/>
    </location>
</feature>
<dbReference type="RefSeq" id="WP_161811905.1">
    <property type="nucleotide sequence ID" value="NZ_BLJN01000002.1"/>
</dbReference>
<comment type="caution">
    <text evidence="2">The sequence shown here is derived from an EMBL/GenBank/DDBJ whole genome shotgun (WGS) entry which is preliminary data.</text>
</comment>
<dbReference type="EMBL" id="BLJN01000002">
    <property type="protein sequence ID" value="GFE80187.1"/>
    <property type="molecule type" value="Genomic_DNA"/>
</dbReference>
<accession>A0A829YA46</accession>
<keyword evidence="3" id="KW-1185">Reference proteome</keyword>
<proteinExistence type="predicted"/>
<evidence type="ECO:0000313" key="3">
    <source>
        <dbReference type="Proteomes" id="UP000445000"/>
    </source>
</evidence>
<sequence length="118" mass="12382">MKKTICALVMSAALSSTASASWIDPNGNYVGPISSVAVNFFEGIGVGLTDGVTCNGSPVVYLPYSTPHYKDILATLVAAQASGQEVRMFRIKDTISTFPGGYAYCTMTSASIGGFPLW</sequence>
<evidence type="ECO:0000313" key="2">
    <source>
        <dbReference type="EMBL" id="GFE80187.1"/>
    </source>
</evidence>
<reference evidence="3" key="1">
    <citation type="submission" date="2020-01" db="EMBL/GenBank/DDBJ databases">
        <title>'Steroidobacter agaridevorans' sp. nov., agar-degrading bacteria isolated from rhizosphere soils.</title>
        <authorList>
            <person name="Ikenaga M."/>
            <person name="Kataoka M."/>
            <person name="Murouchi A."/>
            <person name="Katsuragi S."/>
            <person name="Sakai M."/>
        </authorList>
    </citation>
    <scope>NUCLEOTIDE SEQUENCE [LARGE SCALE GENOMIC DNA]</scope>
    <source>
        <strain evidence="3">YU21-B</strain>
    </source>
</reference>
<dbReference type="Proteomes" id="UP000445000">
    <property type="component" value="Unassembled WGS sequence"/>
</dbReference>
<dbReference type="AlphaFoldDB" id="A0A829YA46"/>
<protein>
    <submittedName>
        <fullName evidence="2">Uncharacterized protein</fullName>
    </submittedName>
</protein>
<gene>
    <name evidence="2" type="ORF">GCM10011487_21870</name>
</gene>
<keyword evidence="1" id="KW-0732">Signal</keyword>
<organism evidence="2 3">
    <name type="scientific">Steroidobacter agaridevorans</name>
    <dbReference type="NCBI Taxonomy" id="2695856"/>
    <lineage>
        <taxon>Bacteria</taxon>
        <taxon>Pseudomonadati</taxon>
        <taxon>Pseudomonadota</taxon>
        <taxon>Gammaproteobacteria</taxon>
        <taxon>Steroidobacterales</taxon>
        <taxon>Steroidobacteraceae</taxon>
        <taxon>Steroidobacter</taxon>
    </lineage>
</organism>
<evidence type="ECO:0000256" key="1">
    <source>
        <dbReference type="SAM" id="SignalP"/>
    </source>
</evidence>
<name>A0A829YA46_9GAMM</name>